<name>A0AAJ5RVT4_9BACI</name>
<dbReference type="InterPro" id="IPR016181">
    <property type="entry name" value="Acyl_CoA_acyltransferase"/>
</dbReference>
<dbReference type="EMBL" id="CP113527">
    <property type="protein sequence ID" value="WDV08810.1"/>
    <property type="molecule type" value="Genomic_DNA"/>
</dbReference>
<dbReference type="SUPFAM" id="SSF55729">
    <property type="entry name" value="Acyl-CoA N-acyltransferases (Nat)"/>
    <property type="match status" value="1"/>
</dbReference>
<dbReference type="GO" id="GO:0016747">
    <property type="term" value="F:acyltransferase activity, transferring groups other than amino-acyl groups"/>
    <property type="evidence" value="ECO:0007669"/>
    <property type="project" value="InterPro"/>
</dbReference>
<evidence type="ECO:0000313" key="3">
    <source>
        <dbReference type="Proteomes" id="UP001219585"/>
    </source>
</evidence>
<dbReference type="Pfam" id="PF00583">
    <property type="entry name" value="Acetyltransf_1"/>
    <property type="match status" value="1"/>
</dbReference>
<dbReference type="Gene3D" id="3.40.630.30">
    <property type="match status" value="1"/>
</dbReference>
<evidence type="ECO:0000313" key="2">
    <source>
        <dbReference type="EMBL" id="WDV08810.1"/>
    </source>
</evidence>
<evidence type="ECO:0000259" key="1">
    <source>
        <dbReference type="PROSITE" id="PS51186"/>
    </source>
</evidence>
<dbReference type="InterPro" id="IPR000182">
    <property type="entry name" value="GNAT_dom"/>
</dbReference>
<dbReference type="AlphaFoldDB" id="A0AAJ5RVT4"/>
<accession>A0AAJ5RVT4</accession>
<dbReference type="PROSITE" id="PS51186">
    <property type="entry name" value="GNAT"/>
    <property type="match status" value="1"/>
</dbReference>
<gene>
    <name evidence="2" type="ORF">OU989_10165</name>
</gene>
<dbReference type="Proteomes" id="UP001219585">
    <property type="component" value="Chromosome"/>
</dbReference>
<reference evidence="2" key="1">
    <citation type="submission" date="2022-11" db="EMBL/GenBank/DDBJ databases">
        <title>Lysinibacillus irui.</title>
        <authorList>
            <person name="Akintayo S.O."/>
        </authorList>
    </citation>
    <scope>NUCLEOTIDE SEQUENCE</scope>
    <source>
        <strain evidence="2">IRB4-01</strain>
    </source>
</reference>
<dbReference type="RefSeq" id="WP_274797023.1">
    <property type="nucleotide sequence ID" value="NZ_CP113527.1"/>
</dbReference>
<sequence length="165" mass="19099">MSMKLMFYEDSAQSLIEEYTITDEQLRYTKSPQENIELARQDHSRHAILAMDGDKLVTFFVLHEKDGVKPYTSNDKALLIRSFSTDYYEQGKGYAKKALQLLPDFVRQHFPHINELVLGVNVPNKAAQALYTKCGFVDEGRRVMGFRDEIKVMSYSMKDDDKCKI</sequence>
<proteinExistence type="predicted"/>
<dbReference type="KEGG" id="liu:OU989_10165"/>
<organism evidence="2 3">
    <name type="scientific">Lysinibacillus irui</name>
    <dbReference type="NCBI Taxonomy" id="2998077"/>
    <lineage>
        <taxon>Bacteria</taxon>
        <taxon>Bacillati</taxon>
        <taxon>Bacillota</taxon>
        <taxon>Bacilli</taxon>
        <taxon>Bacillales</taxon>
        <taxon>Bacillaceae</taxon>
        <taxon>Lysinibacillus</taxon>
    </lineage>
</organism>
<feature type="domain" description="N-acetyltransferase" evidence="1">
    <location>
        <begin position="5"/>
        <end position="162"/>
    </location>
</feature>
<protein>
    <submittedName>
        <fullName evidence="2">GNAT family protein</fullName>
    </submittedName>
</protein>